<comment type="cofactor">
    <cofactor evidence="1">
        <name>heme b</name>
        <dbReference type="ChEBI" id="CHEBI:60344"/>
    </cofactor>
</comment>
<gene>
    <name evidence="15" type="ORF">PCL1606_26010</name>
</gene>
<organism evidence="15 16">
    <name type="scientific">Pseudomonas chlororaphis</name>
    <dbReference type="NCBI Taxonomy" id="587753"/>
    <lineage>
        <taxon>Bacteria</taxon>
        <taxon>Pseudomonadati</taxon>
        <taxon>Pseudomonadota</taxon>
        <taxon>Gammaproteobacteria</taxon>
        <taxon>Pseudomonadales</taxon>
        <taxon>Pseudomonadaceae</taxon>
        <taxon>Pseudomonas</taxon>
    </lineage>
</organism>
<dbReference type="GO" id="GO:0046872">
    <property type="term" value="F:metal ion binding"/>
    <property type="evidence" value="ECO:0007669"/>
    <property type="project" value="UniProtKB-KW"/>
</dbReference>
<dbReference type="Gene3D" id="1.20.950.20">
    <property type="entry name" value="Transmembrane di-heme cytochromes, Chain C"/>
    <property type="match status" value="1"/>
</dbReference>
<dbReference type="PANTHER" id="PTHR30529:SF1">
    <property type="entry name" value="CYTOCHROME B561 HOMOLOG 2"/>
    <property type="match status" value="1"/>
</dbReference>
<dbReference type="AlphaFoldDB" id="A0A0D5XZ88"/>
<evidence type="ECO:0000259" key="14">
    <source>
        <dbReference type="Pfam" id="PF01292"/>
    </source>
</evidence>
<evidence type="ECO:0000256" key="4">
    <source>
        <dbReference type="ARBA" id="ARBA00022475"/>
    </source>
</evidence>
<evidence type="ECO:0000256" key="2">
    <source>
        <dbReference type="ARBA" id="ARBA00004651"/>
    </source>
</evidence>
<evidence type="ECO:0000313" key="16">
    <source>
        <dbReference type="Proteomes" id="UP000032748"/>
    </source>
</evidence>
<dbReference type="GO" id="GO:0009055">
    <property type="term" value="F:electron transfer activity"/>
    <property type="evidence" value="ECO:0007669"/>
    <property type="project" value="InterPro"/>
</dbReference>
<evidence type="ECO:0000256" key="7">
    <source>
        <dbReference type="ARBA" id="ARBA00022723"/>
    </source>
</evidence>
<proteinExistence type="inferred from homology"/>
<comment type="subcellular location">
    <subcellularLocation>
        <location evidence="2">Cell membrane</location>
        <topology evidence="2">Multi-pass membrane protein</topology>
    </subcellularLocation>
</comment>
<name>A0A0D5XZ88_9PSED</name>
<feature type="transmembrane region" description="Helical" evidence="13">
    <location>
        <begin position="51"/>
        <end position="70"/>
    </location>
</feature>
<comment type="similarity">
    <text evidence="12">Belongs to the cytochrome b561 family.</text>
</comment>
<evidence type="ECO:0000256" key="5">
    <source>
        <dbReference type="ARBA" id="ARBA00022617"/>
    </source>
</evidence>
<keyword evidence="3" id="KW-0813">Transport</keyword>
<dbReference type="Proteomes" id="UP000032748">
    <property type="component" value="Chromosome"/>
</dbReference>
<keyword evidence="11 13" id="KW-0472">Membrane</keyword>
<dbReference type="GO" id="GO:0022904">
    <property type="term" value="P:respiratory electron transport chain"/>
    <property type="evidence" value="ECO:0007669"/>
    <property type="project" value="InterPro"/>
</dbReference>
<keyword evidence="9 13" id="KW-1133">Transmembrane helix</keyword>
<evidence type="ECO:0000256" key="10">
    <source>
        <dbReference type="ARBA" id="ARBA00023004"/>
    </source>
</evidence>
<evidence type="ECO:0000313" key="15">
    <source>
        <dbReference type="EMBL" id="AKA24052.1"/>
    </source>
</evidence>
<evidence type="ECO:0000256" key="8">
    <source>
        <dbReference type="ARBA" id="ARBA00022982"/>
    </source>
</evidence>
<dbReference type="EMBL" id="CP011110">
    <property type="protein sequence ID" value="AKA24052.1"/>
    <property type="molecule type" value="Genomic_DNA"/>
</dbReference>
<sequence length="188" mass="21200">MPEKNGLFMNYTATAKWFHWSMALIWLGAFALGMVAVYARELFNSEHQLTYLHKALASSLLFLLPLRIYWRLTHPTPRLPQSMSPLAQNLARYAHWALYAAALVALPVSGWFWSSVAGKPIMVLGLFQLPPLRAPDQGLYDTAKAIHVYTSWFCGALVGAHLLAALKHHFVDKDAVLRQMLPQKDSRA</sequence>
<keyword evidence="4" id="KW-1003">Cell membrane</keyword>
<keyword evidence="8" id="KW-0249">Electron transport</keyword>
<evidence type="ECO:0000256" key="3">
    <source>
        <dbReference type="ARBA" id="ARBA00022448"/>
    </source>
</evidence>
<dbReference type="SUPFAM" id="SSF81342">
    <property type="entry name" value="Transmembrane di-heme cytochromes"/>
    <property type="match status" value="1"/>
</dbReference>
<feature type="transmembrane region" description="Helical" evidence="13">
    <location>
        <begin position="20"/>
        <end position="39"/>
    </location>
</feature>
<dbReference type="InterPro" id="IPR016174">
    <property type="entry name" value="Di-haem_cyt_TM"/>
</dbReference>
<evidence type="ECO:0000256" key="13">
    <source>
        <dbReference type="SAM" id="Phobius"/>
    </source>
</evidence>
<protein>
    <recommendedName>
        <fullName evidence="14">Cytochrome b561 bacterial/Ni-hydrogenase domain-containing protein</fullName>
    </recommendedName>
</protein>
<evidence type="ECO:0000256" key="6">
    <source>
        <dbReference type="ARBA" id="ARBA00022692"/>
    </source>
</evidence>
<keyword evidence="10" id="KW-0408">Iron</keyword>
<keyword evidence="7" id="KW-0479">Metal-binding</keyword>
<dbReference type="InterPro" id="IPR011577">
    <property type="entry name" value="Cyt_b561_bac/Ni-Hgenase"/>
</dbReference>
<dbReference type="KEGG" id="pcz:PCL1606_26010"/>
<accession>A0A0D5XZ88</accession>
<dbReference type="GO" id="GO:0005886">
    <property type="term" value="C:plasma membrane"/>
    <property type="evidence" value="ECO:0007669"/>
    <property type="project" value="UniProtKB-SubCell"/>
</dbReference>
<dbReference type="PANTHER" id="PTHR30529">
    <property type="entry name" value="CYTOCHROME B561"/>
    <property type="match status" value="1"/>
</dbReference>
<keyword evidence="5" id="KW-0349">Heme</keyword>
<dbReference type="Pfam" id="PF01292">
    <property type="entry name" value="Ni_hydr_CYTB"/>
    <property type="match status" value="1"/>
</dbReference>
<reference evidence="15 16" key="1">
    <citation type="journal article" date="2015" name="Mol. Plant Microbe Interact.">
        <title>Comparative Genomic Analysis of Pseudomonas chlororaphis PCL1606 Reveals New Insight into Antifungal Compounds Involved in Biocontrol.</title>
        <authorList>
            <person name="Calderon C.E."/>
            <person name="Ramos C."/>
            <person name="de Vicente A."/>
            <person name="Cazorla F.M."/>
        </authorList>
    </citation>
    <scope>NUCLEOTIDE SEQUENCE [LARGE SCALE GENOMIC DNA]</scope>
    <source>
        <strain evidence="15 16">PCL1606</strain>
    </source>
</reference>
<dbReference type="PATRIC" id="fig|587753.10.peg.2595"/>
<feature type="transmembrane region" description="Helical" evidence="13">
    <location>
        <begin position="90"/>
        <end position="113"/>
    </location>
</feature>
<evidence type="ECO:0000256" key="9">
    <source>
        <dbReference type="ARBA" id="ARBA00022989"/>
    </source>
</evidence>
<evidence type="ECO:0000256" key="11">
    <source>
        <dbReference type="ARBA" id="ARBA00023136"/>
    </source>
</evidence>
<dbReference type="GO" id="GO:0020037">
    <property type="term" value="F:heme binding"/>
    <property type="evidence" value="ECO:0007669"/>
    <property type="project" value="TreeGrafter"/>
</dbReference>
<dbReference type="InterPro" id="IPR052168">
    <property type="entry name" value="Cytochrome_b561_oxidase"/>
</dbReference>
<keyword evidence="6 13" id="KW-0812">Transmembrane</keyword>
<feature type="domain" description="Cytochrome b561 bacterial/Ni-hydrogenase" evidence="14">
    <location>
        <begin position="11"/>
        <end position="182"/>
    </location>
</feature>
<evidence type="ECO:0000256" key="1">
    <source>
        <dbReference type="ARBA" id="ARBA00001970"/>
    </source>
</evidence>
<evidence type="ECO:0000256" key="12">
    <source>
        <dbReference type="ARBA" id="ARBA00037975"/>
    </source>
</evidence>